<dbReference type="InterPro" id="IPR035925">
    <property type="entry name" value="BSD_dom_sf"/>
</dbReference>
<evidence type="ECO:0000259" key="2">
    <source>
        <dbReference type="PROSITE" id="PS50858"/>
    </source>
</evidence>
<dbReference type="InterPro" id="IPR005607">
    <property type="entry name" value="BSD_dom"/>
</dbReference>
<proteinExistence type="predicted"/>
<name>A0AAW1JNH0_POPJA</name>
<comment type="caution">
    <text evidence="3">The sequence shown here is derived from an EMBL/GenBank/DDBJ whole genome shotgun (WGS) entry which is preliminary data.</text>
</comment>
<dbReference type="AlphaFoldDB" id="A0AAW1JNH0"/>
<evidence type="ECO:0000313" key="3">
    <source>
        <dbReference type="EMBL" id="KAK9704552.1"/>
    </source>
</evidence>
<dbReference type="GO" id="GO:0005737">
    <property type="term" value="C:cytoplasm"/>
    <property type="evidence" value="ECO:0007669"/>
    <property type="project" value="TreeGrafter"/>
</dbReference>
<dbReference type="PANTHER" id="PTHR16019">
    <property type="entry name" value="SYNAPSE-ASSOCIATED PROTEIN"/>
    <property type="match status" value="1"/>
</dbReference>
<dbReference type="EMBL" id="JASPKY010000347">
    <property type="protein sequence ID" value="KAK9704552.1"/>
    <property type="molecule type" value="Genomic_DNA"/>
</dbReference>
<dbReference type="Pfam" id="PF03909">
    <property type="entry name" value="BSD"/>
    <property type="match status" value="1"/>
</dbReference>
<sequence length="334" mass="37917">MAEKNEDNGSWFGSWISAAKVKSTEVLEFVKKDLGEFGQAIKSEATNVVSSTGSVLEKTLGLNEPDSTANSMKRTFSSFIGQMNEALNPSPDDSDTEAILITDGEIITLSKVQQAVYELQKNDATFLTDPEVSLQKRYQCWLEIIDDQLSEQKLNKHLSGSTTLNEKYIKLVPDSVSHALFWKRYLFKKALVEDDIAMQEAMERREIKEKQMTEDDLKWEQEDFANDLELTEEEQIRLLEQYELETKQKSTEKQQKSASLADEILVAQSPTKTKTSPINNKDSCRDIIEAERKESQENNKNTTPIRAKESLMSTGTSSNSSTDDDWEKINEVDK</sequence>
<protein>
    <submittedName>
        <fullName evidence="3">BSD domain</fullName>
    </submittedName>
</protein>
<dbReference type="PANTHER" id="PTHR16019:SF5">
    <property type="entry name" value="BSD DOMAIN-CONTAINING PROTEIN 1"/>
    <property type="match status" value="1"/>
</dbReference>
<accession>A0AAW1JNH0</accession>
<feature type="region of interest" description="Disordered" evidence="1">
    <location>
        <begin position="267"/>
        <end position="334"/>
    </location>
</feature>
<gene>
    <name evidence="3" type="ORF">QE152_g27783</name>
</gene>
<reference evidence="3 4" key="1">
    <citation type="journal article" date="2024" name="BMC Genomics">
        <title>De novo assembly and annotation of Popillia japonica's genome with initial clues to its potential as an invasive pest.</title>
        <authorList>
            <person name="Cucini C."/>
            <person name="Boschi S."/>
            <person name="Funari R."/>
            <person name="Cardaioli E."/>
            <person name="Iannotti N."/>
            <person name="Marturano G."/>
            <person name="Paoli F."/>
            <person name="Bruttini M."/>
            <person name="Carapelli A."/>
            <person name="Frati F."/>
            <person name="Nardi F."/>
        </authorList>
    </citation>
    <scope>NUCLEOTIDE SEQUENCE [LARGE SCALE GENOMIC DNA]</scope>
    <source>
        <strain evidence="3">DMR45628</strain>
    </source>
</reference>
<evidence type="ECO:0000313" key="4">
    <source>
        <dbReference type="Proteomes" id="UP001458880"/>
    </source>
</evidence>
<organism evidence="3 4">
    <name type="scientific">Popillia japonica</name>
    <name type="common">Japanese beetle</name>
    <dbReference type="NCBI Taxonomy" id="7064"/>
    <lineage>
        <taxon>Eukaryota</taxon>
        <taxon>Metazoa</taxon>
        <taxon>Ecdysozoa</taxon>
        <taxon>Arthropoda</taxon>
        <taxon>Hexapoda</taxon>
        <taxon>Insecta</taxon>
        <taxon>Pterygota</taxon>
        <taxon>Neoptera</taxon>
        <taxon>Endopterygota</taxon>
        <taxon>Coleoptera</taxon>
        <taxon>Polyphaga</taxon>
        <taxon>Scarabaeiformia</taxon>
        <taxon>Scarabaeidae</taxon>
        <taxon>Rutelinae</taxon>
        <taxon>Popillia</taxon>
    </lineage>
</organism>
<dbReference type="Gene3D" id="1.10.3970.10">
    <property type="entry name" value="BSD domain"/>
    <property type="match status" value="1"/>
</dbReference>
<keyword evidence="4" id="KW-1185">Reference proteome</keyword>
<feature type="compositionally biased region" description="Polar residues" evidence="1">
    <location>
        <begin position="268"/>
        <end position="281"/>
    </location>
</feature>
<dbReference type="PROSITE" id="PS50858">
    <property type="entry name" value="BSD"/>
    <property type="match status" value="1"/>
</dbReference>
<dbReference type="Proteomes" id="UP001458880">
    <property type="component" value="Unassembled WGS sequence"/>
</dbReference>
<evidence type="ECO:0000256" key="1">
    <source>
        <dbReference type="SAM" id="MobiDB-lite"/>
    </source>
</evidence>
<dbReference type="SUPFAM" id="SSF140383">
    <property type="entry name" value="BSD domain-like"/>
    <property type="match status" value="1"/>
</dbReference>
<feature type="compositionally biased region" description="Basic and acidic residues" evidence="1">
    <location>
        <begin position="282"/>
        <end position="297"/>
    </location>
</feature>
<feature type="domain" description="BSD" evidence="2">
    <location>
        <begin position="141"/>
        <end position="193"/>
    </location>
</feature>
<dbReference type="InterPro" id="IPR051494">
    <property type="entry name" value="BSD_domain-containing"/>
</dbReference>